<comment type="caution">
    <text evidence="1">The sequence shown here is derived from an EMBL/GenBank/DDBJ whole genome shotgun (WGS) entry which is preliminary data.</text>
</comment>
<evidence type="ECO:0000313" key="2">
    <source>
        <dbReference type="Proteomes" id="UP001064048"/>
    </source>
</evidence>
<evidence type="ECO:0000313" key="1">
    <source>
        <dbReference type="EMBL" id="KAI8425700.1"/>
    </source>
</evidence>
<dbReference type="EMBL" id="CM046119">
    <property type="protein sequence ID" value="KAI8425700.1"/>
    <property type="molecule type" value="Genomic_DNA"/>
</dbReference>
<organism evidence="1 2">
    <name type="scientific">Choristoneura fumiferana</name>
    <name type="common">Spruce budworm moth</name>
    <name type="synonym">Archips fumiferana</name>
    <dbReference type="NCBI Taxonomy" id="7141"/>
    <lineage>
        <taxon>Eukaryota</taxon>
        <taxon>Metazoa</taxon>
        <taxon>Ecdysozoa</taxon>
        <taxon>Arthropoda</taxon>
        <taxon>Hexapoda</taxon>
        <taxon>Insecta</taxon>
        <taxon>Pterygota</taxon>
        <taxon>Neoptera</taxon>
        <taxon>Endopterygota</taxon>
        <taxon>Lepidoptera</taxon>
        <taxon>Glossata</taxon>
        <taxon>Ditrysia</taxon>
        <taxon>Tortricoidea</taxon>
        <taxon>Tortricidae</taxon>
        <taxon>Tortricinae</taxon>
        <taxon>Choristoneura</taxon>
    </lineage>
</organism>
<accession>A0ACC0JNM4</accession>
<gene>
    <name evidence="1" type="ORF">MSG28_011503</name>
</gene>
<dbReference type="Proteomes" id="UP001064048">
    <property type="component" value="Chromosome 19"/>
</dbReference>
<reference evidence="1 2" key="1">
    <citation type="journal article" date="2022" name="Genome Biol. Evol.">
        <title>The Spruce Budworm Genome: Reconstructing the Evolutionary History of Antifreeze Proteins.</title>
        <authorList>
            <person name="Beliveau C."/>
            <person name="Gagne P."/>
            <person name="Picq S."/>
            <person name="Vernygora O."/>
            <person name="Keeling C.I."/>
            <person name="Pinkney K."/>
            <person name="Doucet D."/>
            <person name="Wen F."/>
            <person name="Johnston J.S."/>
            <person name="Maaroufi H."/>
            <person name="Boyle B."/>
            <person name="Laroche J."/>
            <person name="Dewar K."/>
            <person name="Juretic N."/>
            <person name="Blackburn G."/>
            <person name="Nisole A."/>
            <person name="Brunet B."/>
            <person name="Brandao M."/>
            <person name="Lumley L."/>
            <person name="Duan J."/>
            <person name="Quan G."/>
            <person name="Lucarotti C.J."/>
            <person name="Roe A.D."/>
            <person name="Sperling F.A.H."/>
            <person name="Levesque R.C."/>
            <person name="Cusson M."/>
        </authorList>
    </citation>
    <scope>NUCLEOTIDE SEQUENCE [LARGE SCALE GENOMIC DNA]</scope>
    <source>
        <strain evidence="1">Glfc:IPQL:Cfum</strain>
    </source>
</reference>
<protein>
    <submittedName>
        <fullName evidence="1">Uncharacterized protein</fullName>
    </submittedName>
</protein>
<sequence>MLVRERSGQLRVLRGRVRARHGAVLRTVRALHRPVARINEERRQKVQESNRQLPISMIFKLTFSDSQTTQSCRSDDPDK</sequence>
<name>A0ACC0JNM4_CHOFU</name>
<keyword evidence="2" id="KW-1185">Reference proteome</keyword>
<proteinExistence type="predicted"/>